<keyword evidence="1" id="KW-1133">Transmembrane helix</keyword>
<evidence type="ECO:0000259" key="2">
    <source>
        <dbReference type="Pfam" id="PF02714"/>
    </source>
</evidence>
<protein>
    <recommendedName>
        <fullName evidence="2">CSC1/OSCA1-like 7TM region domain-containing protein</fullName>
    </recommendedName>
</protein>
<dbReference type="GO" id="GO:0005227">
    <property type="term" value="F:calcium-activated cation channel activity"/>
    <property type="evidence" value="ECO:0007669"/>
    <property type="project" value="InterPro"/>
</dbReference>
<dbReference type="Pfam" id="PF02714">
    <property type="entry name" value="RSN1_7TM"/>
    <property type="match status" value="1"/>
</dbReference>
<proteinExistence type="predicted"/>
<evidence type="ECO:0000313" key="4">
    <source>
        <dbReference type="Proteomes" id="UP001457282"/>
    </source>
</evidence>
<organism evidence="3 4">
    <name type="scientific">Rubus argutus</name>
    <name type="common">Southern blackberry</name>
    <dbReference type="NCBI Taxonomy" id="59490"/>
    <lineage>
        <taxon>Eukaryota</taxon>
        <taxon>Viridiplantae</taxon>
        <taxon>Streptophyta</taxon>
        <taxon>Embryophyta</taxon>
        <taxon>Tracheophyta</taxon>
        <taxon>Spermatophyta</taxon>
        <taxon>Magnoliopsida</taxon>
        <taxon>eudicotyledons</taxon>
        <taxon>Gunneridae</taxon>
        <taxon>Pentapetalae</taxon>
        <taxon>rosids</taxon>
        <taxon>fabids</taxon>
        <taxon>Rosales</taxon>
        <taxon>Rosaceae</taxon>
        <taxon>Rosoideae</taxon>
        <taxon>Rosoideae incertae sedis</taxon>
        <taxon>Rubus</taxon>
    </lineage>
</organism>
<dbReference type="PANTHER" id="PTHR13018">
    <property type="entry name" value="PROBABLE MEMBRANE PROTEIN DUF221-RELATED"/>
    <property type="match status" value="1"/>
</dbReference>
<reference evidence="3 4" key="1">
    <citation type="journal article" date="2023" name="G3 (Bethesda)">
        <title>A chromosome-length genome assembly and annotation of blackberry (Rubus argutus, cv. 'Hillquist').</title>
        <authorList>
            <person name="Bruna T."/>
            <person name="Aryal R."/>
            <person name="Dudchenko O."/>
            <person name="Sargent D.J."/>
            <person name="Mead D."/>
            <person name="Buti M."/>
            <person name="Cavallini A."/>
            <person name="Hytonen T."/>
            <person name="Andres J."/>
            <person name="Pham M."/>
            <person name="Weisz D."/>
            <person name="Mascagni F."/>
            <person name="Usai G."/>
            <person name="Natali L."/>
            <person name="Bassil N."/>
            <person name="Fernandez G.E."/>
            <person name="Lomsadze A."/>
            <person name="Armour M."/>
            <person name="Olukolu B."/>
            <person name="Poorten T."/>
            <person name="Britton C."/>
            <person name="Davik J."/>
            <person name="Ashrafi H."/>
            <person name="Aiden E.L."/>
            <person name="Borodovsky M."/>
            <person name="Worthington M."/>
        </authorList>
    </citation>
    <scope>NUCLEOTIDE SEQUENCE [LARGE SCALE GENOMIC DNA]</scope>
    <source>
        <strain evidence="3">PI 553951</strain>
    </source>
</reference>
<dbReference type="InterPro" id="IPR003864">
    <property type="entry name" value="CSC1/OSCA1-like_7TM"/>
</dbReference>
<accession>A0AAW1WBA6</accession>
<keyword evidence="1" id="KW-0472">Membrane</keyword>
<dbReference type="GO" id="GO:0005886">
    <property type="term" value="C:plasma membrane"/>
    <property type="evidence" value="ECO:0007669"/>
    <property type="project" value="TreeGrafter"/>
</dbReference>
<keyword evidence="4" id="KW-1185">Reference proteome</keyword>
<evidence type="ECO:0000256" key="1">
    <source>
        <dbReference type="SAM" id="Phobius"/>
    </source>
</evidence>
<comment type="caution">
    <text evidence="3">The sequence shown here is derived from an EMBL/GenBank/DDBJ whole genome shotgun (WGS) entry which is preliminary data.</text>
</comment>
<feature type="transmembrane region" description="Helical" evidence="1">
    <location>
        <begin position="145"/>
        <end position="170"/>
    </location>
</feature>
<keyword evidence="1" id="KW-0812">Transmembrane</keyword>
<feature type="transmembrane region" description="Helical" evidence="1">
    <location>
        <begin position="94"/>
        <end position="115"/>
    </location>
</feature>
<sequence length="185" mass="20813">MVDTWTVMDAPEPRQVLWPQLACTYNNLLSFVAKAPFSSIYQKPREFLNSQSHAILAASGRCIYFTAFNVFLGDTLGGTLFSAFKTIEKNPNQIVTVLATCLPGNATYFITFVALEKYLCQTGNESKEAWRPRDLEYETRVPGDMLILTVVLCYSVIAPIIIPLNVLYIIQSFSKTLLLKLLLMN</sequence>
<evidence type="ECO:0000313" key="3">
    <source>
        <dbReference type="EMBL" id="KAK9921747.1"/>
    </source>
</evidence>
<dbReference type="InterPro" id="IPR045122">
    <property type="entry name" value="Csc1-like"/>
</dbReference>
<feature type="domain" description="CSC1/OSCA1-like 7TM region" evidence="2">
    <location>
        <begin position="49"/>
        <end position="117"/>
    </location>
</feature>
<gene>
    <name evidence="3" type="ORF">M0R45_030244</name>
</gene>
<dbReference type="Proteomes" id="UP001457282">
    <property type="component" value="Unassembled WGS sequence"/>
</dbReference>
<dbReference type="AlphaFoldDB" id="A0AAW1WBA6"/>
<dbReference type="PANTHER" id="PTHR13018:SF100">
    <property type="entry name" value="CSC1-LIKE PROTEIN ERD4"/>
    <property type="match status" value="1"/>
</dbReference>
<name>A0AAW1WBA6_RUBAR</name>
<dbReference type="EMBL" id="JBEDUW010000006">
    <property type="protein sequence ID" value="KAK9921747.1"/>
    <property type="molecule type" value="Genomic_DNA"/>
</dbReference>